<reference evidence="1 2" key="1">
    <citation type="journal article" date="2018" name="Nat. Genet.">
        <title>Extensive intraspecific gene order and gene structural variations between Mo17 and other maize genomes.</title>
        <authorList>
            <person name="Sun S."/>
            <person name="Zhou Y."/>
            <person name="Chen J."/>
            <person name="Shi J."/>
            <person name="Zhao H."/>
            <person name="Zhao H."/>
            <person name="Song W."/>
            <person name="Zhang M."/>
            <person name="Cui Y."/>
            <person name="Dong X."/>
            <person name="Liu H."/>
            <person name="Ma X."/>
            <person name="Jiao Y."/>
            <person name="Wang B."/>
            <person name="Wei X."/>
            <person name="Stein J.C."/>
            <person name="Glaubitz J.C."/>
            <person name="Lu F."/>
            <person name="Yu G."/>
            <person name="Liang C."/>
            <person name="Fengler K."/>
            <person name="Li B."/>
            <person name="Rafalski A."/>
            <person name="Schnable P.S."/>
            <person name="Ware D.H."/>
            <person name="Buckler E.S."/>
            <person name="Lai J."/>
        </authorList>
    </citation>
    <scope>NUCLEOTIDE SEQUENCE [LARGE SCALE GENOMIC DNA]</scope>
    <source>
        <strain evidence="2">cv. Missouri 17</strain>
        <tissue evidence="1">Seedling</tissue>
    </source>
</reference>
<evidence type="ECO:0000313" key="2">
    <source>
        <dbReference type="Proteomes" id="UP000251960"/>
    </source>
</evidence>
<gene>
    <name evidence="1" type="ORF">Zm00014a_002892</name>
</gene>
<name>A0A3L6F5A5_MAIZE</name>
<proteinExistence type="predicted"/>
<dbReference type="AlphaFoldDB" id="A0A3L6F5A5"/>
<dbReference type="Proteomes" id="UP000251960">
    <property type="component" value="Chromosome 4"/>
</dbReference>
<dbReference type="EMBL" id="NCVQ01000005">
    <property type="protein sequence ID" value="PWZ28170.1"/>
    <property type="molecule type" value="Genomic_DNA"/>
</dbReference>
<comment type="caution">
    <text evidence="1">The sequence shown here is derived from an EMBL/GenBank/DDBJ whole genome shotgun (WGS) entry which is preliminary data.</text>
</comment>
<accession>A0A3L6F5A5</accession>
<protein>
    <submittedName>
        <fullName evidence="1">Uncharacterized protein</fullName>
    </submittedName>
</protein>
<evidence type="ECO:0000313" key="1">
    <source>
        <dbReference type="EMBL" id="PWZ28170.1"/>
    </source>
</evidence>
<sequence length="33" mass="3703">MVVKNTVLECTVYIVVFETGDEIEGGIGKRQFQ</sequence>
<organism evidence="1 2">
    <name type="scientific">Zea mays</name>
    <name type="common">Maize</name>
    <dbReference type="NCBI Taxonomy" id="4577"/>
    <lineage>
        <taxon>Eukaryota</taxon>
        <taxon>Viridiplantae</taxon>
        <taxon>Streptophyta</taxon>
        <taxon>Embryophyta</taxon>
        <taxon>Tracheophyta</taxon>
        <taxon>Spermatophyta</taxon>
        <taxon>Magnoliopsida</taxon>
        <taxon>Liliopsida</taxon>
        <taxon>Poales</taxon>
        <taxon>Poaceae</taxon>
        <taxon>PACMAD clade</taxon>
        <taxon>Panicoideae</taxon>
        <taxon>Andropogonodae</taxon>
        <taxon>Andropogoneae</taxon>
        <taxon>Tripsacinae</taxon>
        <taxon>Zea</taxon>
    </lineage>
</organism>